<dbReference type="Pfam" id="PF19054">
    <property type="entry name" value="DUF5753"/>
    <property type="match status" value="1"/>
</dbReference>
<dbReference type="CDD" id="cd00093">
    <property type="entry name" value="HTH_XRE"/>
    <property type="match status" value="1"/>
</dbReference>
<accession>A0A4R4UR53</accession>
<evidence type="ECO:0000259" key="1">
    <source>
        <dbReference type="PROSITE" id="PS50943"/>
    </source>
</evidence>
<dbReference type="Pfam" id="PF13560">
    <property type="entry name" value="HTH_31"/>
    <property type="match status" value="1"/>
</dbReference>
<dbReference type="InterPro" id="IPR010982">
    <property type="entry name" value="Lambda_DNA-bd_dom_sf"/>
</dbReference>
<protein>
    <submittedName>
        <fullName evidence="2">XRE family transcriptional regulator</fullName>
    </submittedName>
</protein>
<dbReference type="EMBL" id="SMKV01000007">
    <property type="protein sequence ID" value="TDC94501.1"/>
    <property type="molecule type" value="Genomic_DNA"/>
</dbReference>
<dbReference type="OrthoDB" id="4285266at2"/>
<gene>
    <name evidence="2" type="ORF">E1161_07305</name>
</gene>
<dbReference type="PROSITE" id="PS50943">
    <property type="entry name" value="HTH_CROC1"/>
    <property type="match status" value="1"/>
</dbReference>
<reference evidence="2 3" key="1">
    <citation type="submission" date="2019-03" db="EMBL/GenBank/DDBJ databases">
        <title>Draft genome sequences of novel Actinobacteria.</title>
        <authorList>
            <person name="Sahin N."/>
            <person name="Ay H."/>
            <person name="Saygin H."/>
        </authorList>
    </citation>
    <scope>NUCLEOTIDE SEQUENCE [LARGE SCALE GENOMIC DNA]</scope>
    <source>
        <strain evidence="2 3">16K404</strain>
    </source>
</reference>
<feature type="domain" description="HTH cro/C1-type" evidence="1">
    <location>
        <begin position="25"/>
        <end position="79"/>
    </location>
</feature>
<dbReference type="Proteomes" id="UP000294744">
    <property type="component" value="Unassembled WGS sequence"/>
</dbReference>
<evidence type="ECO:0000313" key="2">
    <source>
        <dbReference type="EMBL" id="TDC94501.1"/>
    </source>
</evidence>
<keyword evidence="3" id="KW-1185">Reference proteome</keyword>
<dbReference type="Gene3D" id="1.10.260.40">
    <property type="entry name" value="lambda repressor-like DNA-binding domains"/>
    <property type="match status" value="1"/>
</dbReference>
<dbReference type="SMART" id="SM00530">
    <property type="entry name" value="HTH_XRE"/>
    <property type="match status" value="1"/>
</dbReference>
<dbReference type="SUPFAM" id="SSF47413">
    <property type="entry name" value="lambda repressor-like DNA-binding domains"/>
    <property type="match status" value="1"/>
</dbReference>
<proteinExistence type="predicted"/>
<organism evidence="2 3">
    <name type="scientific">Saccharopolyspora aridisoli</name>
    <dbReference type="NCBI Taxonomy" id="2530385"/>
    <lineage>
        <taxon>Bacteria</taxon>
        <taxon>Bacillati</taxon>
        <taxon>Actinomycetota</taxon>
        <taxon>Actinomycetes</taxon>
        <taxon>Pseudonocardiales</taxon>
        <taxon>Pseudonocardiaceae</taxon>
        <taxon>Saccharopolyspora</taxon>
    </lineage>
</organism>
<evidence type="ECO:0000313" key="3">
    <source>
        <dbReference type="Proteomes" id="UP000294744"/>
    </source>
</evidence>
<dbReference type="InterPro" id="IPR001387">
    <property type="entry name" value="Cro/C1-type_HTH"/>
</dbReference>
<dbReference type="InterPro" id="IPR043917">
    <property type="entry name" value="DUF5753"/>
</dbReference>
<name>A0A4R4UR53_9PSEU</name>
<sequence>MREMVEEHEDGPGPNLRRRELGRELRQLREQAGKKVAETSKYAGLTVTTINRIEGGKQVILPRNVRLLCQFYGVEAPLSDNLVRQAEESNERGWWAMYSDTMPEWFEKFVGLESDADELWNYSPIVVDGLLQTPEYAQAMFGVRASAVDEQTLQRSIGLRKARQDRVNCEKNPTRLHVVLDEAALRRAVGGEEVLRNQLRYLVTTAAKPNMTIQVMPFATGAHLGLQTPFSMLRFPEGFDDMDAVYVENLRGGVWLERPNDIKHYTEVFEQMRAEALTPAESVEFMDSLASSL</sequence>
<comment type="caution">
    <text evidence="2">The sequence shown here is derived from an EMBL/GenBank/DDBJ whole genome shotgun (WGS) entry which is preliminary data.</text>
</comment>
<dbReference type="GO" id="GO:0003677">
    <property type="term" value="F:DNA binding"/>
    <property type="evidence" value="ECO:0007669"/>
    <property type="project" value="InterPro"/>
</dbReference>
<dbReference type="AlphaFoldDB" id="A0A4R4UR53"/>